<dbReference type="STRING" id="1367422.A0A178ZHW9"/>
<proteinExistence type="predicted"/>
<dbReference type="Gene3D" id="3.40.1210.10">
    <property type="entry name" value="Survival protein SurE-like phosphatase/nucleotidase"/>
    <property type="match status" value="1"/>
</dbReference>
<dbReference type="RefSeq" id="XP_018692766.1">
    <property type="nucleotide sequence ID" value="XM_018838206.1"/>
</dbReference>
<feature type="compositionally biased region" description="Acidic residues" evidence="1">
    <location>
        <begin position="509"/>
        <end position="524"/>
    </location>
</feature>
<feature type="region of interest" description="Disordered" evidence="1">
    <location>
        <begin position="509"/>
        <end position="537"/>
    </location>
</feature>
<dbReference type="Pfam" id="PF01975">
    <property type="entry name" value="SurE"/>
    <property type="match status" value="1"/>
</dbReference>
<evidence type="ECO:0000256" key="1">
    <source>
        <dbReference type="SAM" id="MobiDB-lite"/>
    </source>
</evidence>
<dbReference type="AlphaFoldDB" id="A0A178ZHW9"/>
<dbReference type="PANTHER" id="PTHR47551:SF1">
    <property type="entry name" value="TUBULIN--TYROSINE LIGASE PBY1-RELATED"/>
    <property type="match status" value="1"/>
</dbReference>
<dbReference type="GO" id="GO:0016787">
    <property type="term" value="F:hydrolase activity"/>
    <property type="evidence" value="ECO:0007669"/>
    <property type="project" value="InterPro"/>
</dbReference>
<dbReference type="OrthoDB" id="202825at2759"/>
<accession>A0A178ZHW9</accession>
<reference evidence="3 4" key="1">
    <citation type="submission" date="2016-04" db="EMBL/GenBank/DDBJ databases">
        <title>Draft genome of Fonsecaea erecta CBS 125763.</title>
        <authorList>
            <person name="Weiss V.A."/>
            <person name="Vicente V.A."/>
            <person name="Raittz R.T."/>
            <person name="Moreno L.F."/>
            <person name="De Souza E.M."/>
            <person name="Pedrosa F.O."/>
            <person name="Steffens M.B."/>
            <person name="Faoro H."/>
            <person name="Tadra-Sfeir M.Z."/>
            <person name="Najafzadeh M.J."/>
            <person name="Felipe M.S."/>
            <person name="Teixeira M."/>
            <person name="Sun J."/>
            <person name="Xi L."/>
            <person name="Gomes R."/>
            <person name="De Azevedo C.M."/>
            <person name="Salgado C.G."/>
            <person name="Da Silva M.B."/>
            <person name="Nascimento M.F."/>
            <person name="Queiroz-Telles F."/>
            <person name="Attili D.S."/>
            <person name="Gorbushina A."/>
        </authorList>
    </citation>
    <scope>NUCLEOTIDE SEQUENCE [LARGE SCALE GENOMIC DNA]</scope>
    <source>
        <strain evidence="3 4">CBS 125763</strain>
    </source>
</reference>
<sequence>MHILVVNDDGPPSNQSSPYVHSLVTALQDAGHLVSVVLPHVQRSWIGKAHMVGHTLTPTYYRPGSVLKDDGITSDRPFNDGGEEWILVDGTPASCVQIGLHHLFKDRGPIDLVVSGPNYGRNTTAVFALSSGTIGGAMEGAMSGVKSIALSYAFDSREHDLEVISAASRLSTRLMEKLTKDWPNDVHLYSINVPLRKGVEDRTIVYAEMIQNRWLSGSSFTELAEEEDNENPNVEEQIIREGGEADGNNNNNNRVTRRAHRRFKWSPNFADVRQAVNDAGKGDGWEVLQGNITVTPLIANFWHLPHYTGEIKLDDARSSSIAYNIEPNSPPVYALIDYPDTYVQPLILAALEQLAPLPLRRISNMSDLPNPADRVLQFTAYEKIDFEHAMQHSQTCLVCSYVIRKALIRKHYLSNTVSTWLVKHPSSILAKHFKPCVHFELDYAEFLDEALVDAWDLNESLAQNEMQEFGGQKQWWILKPGMSDGGNGIRLFSTSAELQAIFEEWEKDAPDADAESSNEEDESSGDPGSKQGESADGNAMTSQLRHFIAQPYIDPPLLLESYGGRKFHIRAYVLAAGALKVYVYKEMLALFAAKGYQSPASAADLEILDLAQHLTNTCFQDEATKSSSVYRFWDLESTGMCANWKDTIFQQICDITGEVFEAAAREQMIHFQAVPNAFEIFGVDFLVDQDCNVWLLELNAYPDFKQTGQDLQDAVVGGLFQAVTRVAIAPFFGLSESGAVQMPLVRSINLGRC</sequence>
<name>A0A178ZHW9_9EURO</name>
<comment type="caution">
    <text evidence="3">The sequence shown here is derived from an EMBL/GenBank/DDBJ whole genome shotgun (WGS) entry which is preliminary data.</text>
</comment>
<dbReference type="GeneID" id="30010865"/>
<dbReference type="InterPro" id="IPR002828">
    <property type="entry name" value="SurE-like_Pase/nucleotidase"/>
</dbReference>
<dbReference type="EMBL" id="LVYI01000005">
    <property type="protein sequence ID" value="OAP59399.1"/>
    <property type="molecule type" value="Genomic_DNA"/>
</dbReference>
<protein>
    <submittedName>
        <fullName evidence="3">5'/3'-nucleotidase SurE</fullName>
    </submittedName>
</protein>
<dbReference type="NCBIfam" id="TIGR00087">
    <property type="entry name" value="surE"/>
    <property type="match status" value="1"/>
</dbReference>
<dbReference type="InterPro" id="IPR027746">
    <property type="entry name" value="TTL"/>
</dbReference>
<dbReference type="GO" id="GO:0000932">
    <property type="term" value="C:P-body"/>
    <property type="evidence" value="ECO:0007669"/>
    <property type="project" value="TreeGrafter"/>
</dbReference>
<organism evidence="3 4">
    <name type="scientific">Fonsecaea erecta</name>
    <dbReference type="NCBI Taxonomy" id="1367422"/>
    <lineage>
        <taxon>Eukaryota</taxon>
        <taxon>Fungi</taxon>
        <taxon>Dikarya</taxon>
        <taxon>Ascomycota</taxon>
        <taxon>Pezizomycotina</taxon>
        <taxon>Eurotiomycetes</taxon>
        <taxon>Chaetothyriomycetidae</taxon>
        <taxon>Chaetothyriales</taxon>
        <taxon>Herpotrichiellaceae</taxon>
        <taxon>Fonsecaea</taxon>
    </lineage>
</organism>
<dbReference type="Gene3D" id="3.30.470.20">
    <property type="entry name" value="ATP-grasp fold, B domain"/>
    <property type="match status" value="1"/>
</dbReference>
<dbReference type="InterPro" id="IPR004344">
    <property type="entry name" value="TTL/TTLL_fam"/>
</dbReference>
<gene>
    <name evidence="3" type="ORF">AYL99_06697</name>
</gene>
<keyword evidence="4" id="KW-1185">Reference proteome</keyword>
<dbReference type="SUPFAM" id="SSF64167">
    <property type="entry name" value="SurE-like"/>
    <property type="match status" value="1"/>
</dbReference>
<dbReference type="Proteomes" id="UP000078343">
    <property type="component" value="Unassembled WGS sequence"/>
</dbReference>
<dbReference type="SUPFAM" id="SSF56059">
    <property type="entry name" value="Glutathione synthetase ATP-binding domain-like"/>
    <property type="match status" value="1"/>
</dbReference>
<dbReference type="InterPro" id="IPR036523">
    <property type="entry name" value="SurE-like_sf"/>
</dbReference>
<evidence type="ECO:0000259" key="2">
    <source>
        <dbReference type="Pfam" id="PF01975"/>
    </source>
</evidence>
<evidence type="ECO:0000313" key="4">
    <source>
        <dbReference type="Proteomes" id="UP000078343"/>
    </source>
</evidence>
<dbReference type="Pfam" id="PF03133">
    <property type="entry name" value="TTL"/>
    <property type="match status" value="1"/>
</dbReference>
<dbReference type="PROSITE" id="PS51221">
    <property type="entry name" value="TTL"/>
    <property type="match status" value="1"/>
</dbReference>
<feature type="domain" description="Survival protein SurE-like phosphatase/nucleotidase" evidence="2">
    <location>
        <begin position="3"/>
        <end position="214"/>
    </location>
</feature>
<dbReference type="PANTHER" id="PTHR47551">
    <property type="entry name" value="TUBULIN--TYROSINE LIGASE PBY1-RELATED"/>
    <property type="match status" value="1"/>
</dbReference>
<evidence type="ECO:0000313" key="3">
    <source>
        <dbReference type="EMBL" id="OAP59399.1"/>
    </source>
</evidence>